<dbReference type="InterPro" id="IPR000634">
    <property type="entry name" value="Ser/Thr_deHydtase_PyrdxlP-BS"/>
</dbReference>
<feature type="domain" description="Tryptophan synthase beta chain-like PALP" evidence="10">
    <location>
        <begin position="96"/>
        <end position="331"/>
    </location>
</feature>
<dbReference type="InterPro" id="IPR051166">
    <property type="entry name" value="Threonine_Synthase"/>
</dbReference>
<evidence type="ECO:0000259" key="11">
    <source>
        <dbReference type="Pfam" id="PF14821"/>
    </source>
</evidence>
<evidence type="ECO:0000256" key="6">
    <source>
        <dbReference type="ARBA" id="ARBA00022697"/>
    </source>
</evidence>
<dbReference type="FunFam" id="3.90.1380.10:FF:000003">
    <property type="entry name" value="THR4p Threonine synthase"/>
    <property type="match status" value="1"/>
</dbReference>
<dbReference type="AlphaFoldDB" id="A0A1J9PM17"/>
<dbReference type="Proteomes" id="UP000182235">
    <property type="component" value="Unassembled WGS sequence"/>
</dbReference>
<dbReference type="GO" id="GO:0030170">
    <property type="term" value="F:pyridoxal phosphate binding"/>
    <property type="evidence" value="ECO:0007669"/>
    <property type="project" value="InterPro"/>
</dbReference>
<dbReference type="Pfam" id="PF00291">
    <property type="entry name" value="PALP"/>
    <property type="match status" value="1"/>
</dbReference>
<dbReference type="Pfam" id="PF14821">
    <property type="entry name" value="Thr_synth_N"/>
    <property type="match status" value="1"/>
</dbReference>
<comment type="caution">
    <text evidence="12">The sequence shown here is derived from an EMBL/GenBank/DDBJ whole genome shotgun (WGS) entry which is preliminary data.</text>
</comment>
<dbReference type="STRING" id="1447872.A0A1J9PM17"/>
<dbReference type="PANTHER" id="PTHR42690">
    <property type="entry name" value="THREONINE SYNTHASE FAMILY MEMBER"/>
    <property type="match status" value="1"/>
</dbReference>
<gene>
    <name evidence="12" type="ORF">AJ78_02959</name>
</gene>
<keyword evidence="13" id="KW-1185">Reference proteome</keyword>
<evidence type="ECO:0000256" key="1">
    <source>
        <dbReference type="ARBA" id="ARBA00001933"/>
    </source>
</evidence>
<dbReference type="PROSITE" id="PS00165">
    <property type="entry name" value="DEHYDRATASE_SER_THR"/>
    <property type="match status" value="1"/>
</dbReference>
<evidence type="ECO:0000313" key="13">
    <source>
        <dbReference type="Proteomes" id="UP000182235"/>
    </source>
</evidence>
<evidence type="ECO:0000259" key="10">
    <source>
        <dbReference type="Pfam" id="PF00291"/>
    </source>
</evidence>
<protein>
    <recommendedName>
        <fullName evidence="4">threonine synthase</fullName>
        <ecNumber evidence="4">4.2.3.1</ecNumber>
    </recommendedName>
</protein>
<dbReference type="EMBL" id="LGRN01000087">
    <property type="protein sequence ID" value="OJD16922.1"/>
    <property type="molecule type" value="Genomic_DNA"/>
</dbReference>
<keyword evidence="5" id="KW-0028">Amino-acid biosynthesis</keyword>
<evidence type="ECO:0000256" key="8">
    <source>
        <dbReference type="ARBA" id="ARBA00023239"/>
    </source>
</evidence>
<dbReference type="GO" id="GO:0009088">
    <property type="term" value="P:threonine biosynthetic process"/>
    <property type="evidence" value="ECO:0007669"/>
    <property type="project" value="UniProtKB-UniPathway"/>
</dbReference>
<evidence type="ECO:0000256" key="2">
    <source>
        <dbReference type="ARBA" id="ARBA00004979"/>
    </source>
</evidence>
<dbReference type="GO" id="GO:0004795">
    <property type="term" value="F:threonine synthase activity"/>
    <property type="evidence" value="ECO:0007669"/>
    <property type="project" value="UniProtKB-EC"/>
</dbReference>
<comment type="pathway">
    <text evidence="2">Amino-acid biosynthesis; L-threonine biosynthesis; L-threonine from L-aspartate: step 5/5.</text>
</comment>
<dbReference type="SUPFAM" id="SSF53686">
    <property type="entry name" value="Tryptophan synthase beta subunit-like PLP-dependent enzymes"/>
    <property type="match status" value="1"/>
</dbReference>
<dbReference type="CDD" id="cd01560">
    <property type="entry name" value="Thr-synth_2"/>
    <property type="match status" value="1"/>
</dbReference>
<evidence type="ECO:0000313" key="12">
    <source>
        <dbReference type="EMBL" id="OJD16922.1"/>
    </source>
</evidence>
<comment type="cofactor">
    <cofactor evidence="1 9">
        <name>pyridoxal 5'-phosphate</name>
        <dbReference type="ChEBI" id="CHEBI:597326"/>
    </cofactor>
</comment>
<dbReference type="InterPro" id="IPR029144">
    <property type="entry name" value="Thr_synth_N"/>
</dbReference>
<evidence type="ECO:0000256" key="9">
    <source>
        <dbReference type="PIRSR" id="PIRSR604450-51"/>
    </source>
</evidence>
<dbReference type="InterPro" id="IPR004450">
    <property type="entry name" value="Thr_synthase-like"/>
</dbReference>
<organism evidence="12 13">
    <name type="scientific">Emergomyces pasteurianus Ep9510</name>
    <dbReference type="NCBI Taxonomy" id="1447872"/>
    <lineage>
        <taxon>Eukaryota</taxon>
        <taxon>Fungi</taxon>
        <taxon>Dikarya</taxon>
        <taxon>Ascomycota</taxon>
        <taxon>Pezizomycotina</taxon>
        <taxon>Eurotiomycetes</taxon>
        <taxon>Eurotiomycetidae</taxon>
        <taxon>Onygenales</taxon>
        <taxon>Ajellomycetaceae</taxon>
        <taxon>Emergomyces</taxon>
    </lineage>
</organism>
<dbReference type="EC" id="4.2.3.1" evidence="4"/>
<dbReference type="InterPro" id="IPR036052">
    <property type="entry name" value="TrpB-like_PALP_sf"/>
</dbReference>
<dbReference type="NCBIfam" id="TIGR00260">
    <property type="entry name" value="thrC"/>
    <property type="match status" value="1"/>
</dbReference>
<accession>A0A1J9PM17</accession>
<dbReference type="Gene3D" id="3.40.50.1100">
    <property type="match status" value="2"/>
</dbReference>
<reference evidence="12 13" key="1">
    <citation type="submission" date="2015-07" db="EMBL/GenBank/DDBJ databases">
        <title>Emmonsia species relationships and genome sequence.</title>
        <authorList>
            <consortium name="The Broad Institute Genomics Platform"/>
            <person name="Cuomo C.A."/>
            <person name="Munoz J.F."/>
            <person name="Imamovic A."/>
            <person name="Priest M.E."/>
            <person name="Young S."/>
            <person name="Clay O.K."/>
            <person name="McEwen J.G."/>
        </authorList>
    </citation>
    <scope>NUCLEOTIDE SEQUENCE [LARGE SCALE GENOMIC DNA]</scope>
    <source>
        <strain evidence="12 13">UAMH 9510</strain>
    </source>
</reference>
<name>A0A1J9PM17_9EURO</name>
<evidence type="ECO:0000256" key="3">
    <source>
        <dbReference type="ARBA" id="ARBA00005517"/>
    </source>
</evidence>
<comment type="similarity">
    <text evidence="3">Belongs to the threonine synthase family.</text>
</comment>
<feature type="modified residue" description="N6-(pyridoxal phosphate)lysine" evidence="9">
    <location>
        <position position="121"/>
    </location>
</feature>
<proteinExistence type="inferred from homology"/>
<dbReference type="Pfam" id="PF24857">
    <property type="entry name" value="THR4_C"/>
    <property type="match status" value="1"/>
</dbReference>
<evidence type="ECO:0000256" key="4">
    <source>
        <dbReference type="ARBA" id="ARBA00013028"/>
    </source>
</evidence>
<sequence>MPGTDSQRYLSTRGSSYGLSFEDVVLKGLASDGGLFIPEAIPQLPEDWETKWRDYTFQELAFEILSLYISASEIPPKDLKDIINRSYSTFRSPDITPLVALHESKQLYLLELFCGPTFAFKDVALQFLGNLFEYFLVRRNRGKTGKDRHHLVVLGATSGDTGSAAIYGLRGKEDASIFILHPKGKVSPIQEAQMTTVLDPNVHNLSVQGSFDDCQDMVKSMFADPEMNTKYKLASVNSINWARILAQMTYYIHSYFSLVRSPTYVKDTPVRFVVPSGNFGDILAGWFAKQMGLPAAKLVIATNENDILDRFWRTGQYTKKPGNSGTTGAEPSGVKETLSPAMDILVSSNFERLLWFLALDVHGGDGDIQQRRQKASDVVRGWLDNLKSQGGFSVEPAVLEAAKYDLESERVSDSETIKTIRDIYSSCFPPAPISSGTRGKAGGYILDPHSAVGVAASLRSIDRNPGTSHISLSTAHPAKFAHAVDLALAGQEGYQFEDVLPPEFVGLEKKERRVIDVPTGQGWKAVSQIIDANVAV</sequence>
<dbReference type="VEuPathDB" id="FungiDB:AJ78_02959"/>
<dbReference type="InterPro" id="IPR037158">
    <property type="entry name" value="Thr_synth_N_sf"/>
</dbReference>
<keyword evidence="8" id="KW-0456">Lyase</keyword>
<dbReference type="PANTHER" id="PTHR42690:SF1">
    <property type="entry name" value="THREONINE SYNTHASE-LIKE 2"/>
    <property type="match status" value="1"/>
</dbReference>
<evidence type="ECO:0000256" key="5">
    <source>
        <dbReference type="ARBA" id="ARBA00022605"/>
    </source>
</evidence>
<keyword evidence="6" id="KW-0791">Threonine biosynthesis</keyword>
<evidence type="ECO:0000256" key="7">
    <source>
        <dbReference type="ARBA" id="ARBA00022898"/>
    </source>
</evidence>
<dbReference type="OrthoDB" id="5203861at2759"/>
<dbReference type="InterPro" id="IPR001926">
    <property type="entry name" value="TrpB-like_PALP"/>
</dbReference>
<dbReference type="FunFam" id="3.40.50.1100:FF:000024">
    <property type="entry name" value="Probable threonine synthase"/>
    <property type="match status" value="1"/>
</dbReference>
<feature type="domain" description="Threonine synthase N-terminal" evidence="11">
    <location>
        <begin position="8"/>
        <end position="87"/>
    </location>
</feature>
<keyword evidence="7 9" id="KW-0663">Pyridoxal phosphate</keyword>
<dbReference type="Gene3D" id="3.90.1380.10">
    <property type="entry name" value="Threonine synthase, N-terminal domain"/>
    <property type="match status" value="1"/>
</dbReference>
<dbReference type="UniPathway" id="UPA00050">
    <property type="reaction ID" value="UER00065"/>
</dbReference>